<organism evidence="2 3">
    <name type="scientific">Pleodorina starrii</name>
    <dbReference type="NCBI Taxonomy" id="330485"/>
    <lineage>
        <taxon>Eukaryota</taxon>
        <taxon>Viridiplantae</taxon>
        <taxon>Chlorophyta</taxon>
        <taxon>core chlorophytes</taxon>
        <taxon>Chlorophyceae</taxon>
        <taxon>CS clade</taxon>
        <taxon>Chlamydomonadales</taxon>
        <taxon>Volvocaceae</taxon>
        <taxon>Pleodorina</taxon>
    </lineage>
</organism>
<protein>
    <submittedName>
        <fullName evidence="2">Uncharacterized protein</fullName>
    </submittedName>
</protein>
<evidence type="ECO:0000313" key="2">
    <source>
        <dbReference type="EMBL" id="GLC57987.1"/>
    </source>
</evidence>
<accession>A0A9W6F662</accession>
<proteinExistence type="predicted"/>
<reference evidence="2 3" key="1">
    <citation type="journal article" date="2023" name="Commun. Biol.">
        <title>Reorganization of the ancestral sex-determining regions during the evolution of trioecy in Pleodorina starrii.</title>
        <authorList>
            <person name="Takahashi K."/>
            <person name="Suzuki S."/>
            <person name="Kawai-Toyooka H."/>
            <person name="Yamamoto K."/>
            <person name="Hamaji T."/>
            <person name="Ootsuki R."/>
            <person name="Yamaguchi H."/>
            <person name="Kawachi M."/>
            <person name="Higashiyama T."/>
            <person name="Nozaki H."/>
        </authorList>
    </citation>
    <scope>NUCLEOTIDE SEQUENCE [LARGE SCALE GENOMIC DNA]</scope>
    <source>
        <strain evidence="2 3">NIES-4479</strain>
    </source>
</reference>
<feature type="region of interest" description="Disordered" evidence="1">
    <location>
        <begin position="125"/>
        <end position="154"/>
    </location>
</feature>
<evidence type="ECO:0000256" key="1">
    <source>
        <dbReference type="SAM" id="MobiDB-lite"/>
    </source>
</evidence>
<sequence length="276" mass="28758">MSEVTNGSAAVAAAARDPVLVLPAPPLPGLPGPLTPLETELQPEPLLQTVAPVREHLVVADAVDVWVQAGYDRRLMTEAMAPIAFTRARPNRVWDLRMPYHMYYNHTLQAAAKAAAAAATTAVGAAAADPQPGERRRSTARPQRPLTAAKRISTRRARAARSGAGCALSSRLPLRRCGELLAAPWPPHTKRNRRRSLNSCLYPEAAAASVTAAASGAVGGGGGSSFRLRASSSSQQPQLWSTAPAAAAVAATAAAATAAAAAASGQHQRQQHLQMQ</sequence>
<keyword evidence="3" id="KW-1185">Reference proteome</keyword>
<dbReference type="Proteomes" id="UP001165080">
    <property type="component" value="Unassembled WGS sequence"/>
</dbReference>
<name>A0A9W6F662_9CHLO</name>
<gene>
    <name evidence="2" type="primary">PLESTMB000636</name>
    <name evidence="2" type="ORF">PLESTB_001302000</name>
</gene>
<dbReference type="EMBL" id="BRXU01000020">
    <property type="protein sequence ID" value="GLC57987.1"/>
    <property type="molecule type" value="Genomic_DNA"/>
</dbReference>
<evidence type="ECO:0000313" key="3">
    <source>
        <dbReference type="Proteomes" id="UP001165080"/>
    </source>
</evidence>
<dbReference type="AlphaFoldDB" id="A0A9W6F662"/>
<comment type="caution">
    <text evidence="2">The sequence shown here is derived from an EMBL/GenBank/DDBJ whole genome shotgun (WGS) entry which is preliminary data.</text>
</comment>